<evidence type="ECO:0008006" key="6">
    <source>
        <dbReference type="Google" id="ProtNLM"/>
    </source>
</evidence>
<evidence type="ECO:0000313" key="5">
    <source>
        <dbReference type="Proteomes" id="UP000322887"/>
    </source>
</evidence>
<dbReference type="EMBL" id="CP042910">
    <property type="protein sequence ID" value="QEG19277.1"/>
    <property type="molecule type" value="Genomic_DNA"/>
</dbReference>
<accession>A0A3D3R8K8</accession>
<dbReference type="Proteomes" id="UP000263642">
    <property type="component" value="Unassembled WGS sequence"/>
</dbReference>
<proteinExistence type="predicted"/>
<sequence>MRVEKLFILLLLPLTGCHSGEAGPETFTVSGVVSFSGTPVETGQIVFIPATGNAQRHAATIENGQYSCECTSGKKNVEITAYRFDESKREPDPAEPGKTIPARTQYVPEQFNRKTTLTADVNEEGKNHFDFKLESQ</sequence>
<keyword evidence="5" id="KW-1185">Reference proteome</keyword>
<dbReference type="RefSeq" id="WP_002648462.1">
    <property type="nucleotide sequence ID" value="NZ_CAXBMG010000019.1"/>
</dbReference>
<evidence type="ECO:0000313" key="2">
    <source>
        <dbReference type="EMBL" id="HCO25173.1"/>
    </source>
</evidence>
<dbReference type="AlphaFoldDB" id="A0A3D3R8K8"/>
<protein>
    <recommendedName>
        <fullName evidence="6">Carboxypeptidase regulatory-like domain-containing protein</fullName>
    </recommendedName>
</protein>
<organism evidence="2 4">
    <name type="scientific">Gimesia maris</name>
    <dbReference type="NCBI Taxonomy" id="122"/>
    <lineage>
        <taxon>Bacteria</taxon>
        <taxon>Pseudomonadati</taxon>
        <taxon>Planctomycetota</taxon>
        <taxon>Planctomycetia</taxon>
        <taxon>Planctomycetales</taxon>
        <taxon>Planctomycetaceae</taxon>
        <taxon>Gimesia</taxon>
    </lineage>
</organism>
<feature type="region of interest" description="Disordered" evidence="1">
    <location>
        <begin position="85"/>
        <end position="104"/>
    </location>
</feature>
<evidence type="ECO:0000313" key="4">
    <source>
        <dbReference type="Proteomes" id="UP000263642"/>
    </source>
</evidence>
<accession>A0A517XI75</accession>
<dbReference type="Proteomes" id="UP000322887">
    <property type="component" value="Chromosome"/>
</dbReference>
<evidence type="ECO:0000313" key="3">
    <source>
        <dbReference type="EMBL" id="QEG19277.1"/>
    </source>
</evidence>
<dbReference type="EMBL" id="DQAY01000118">
    <property type="protein sequence ID" value="HCO25173.1"/>
    <property type="molecule type" value="Genomic_DNA"/>
</dbReference>
<reference evidence="3 5" key="2">
    <citation type="submission" date="2019-08" db="EMBL/GenBank/DDBJ databases">
        <title>Deep-cultivation of Planctomycetes and their phenomic and genomic characterization uncovers novel biology.</title>
        <authorList>
            <person name="Wiegand S."/>
            <person name="Jogler M."/>
            <person name="Boedeker C."/>
            <person name="Pinto D."/>
            <person name="Vollmers J."/>
            <person name="Rivas-Marin E."/>
            <person name="Kohn T."/>
            <person name="Peeters S.H."/>
            <person name="Heuer A."/>
            <person name="Rast P."/>
            <person name="Oberbeckmann S."/>
            <person name="Bunk B."/>
            <person name="Jeske O."/>
            <person name="Meyerdierks A."/>
            <person name="Storesund J.E."/>
            <person name="Kallscheuer N."/>
            <person name="Luecker S."/>
            <person name="Lage O.M."/>
            <person name="Pohl T."/>
            <person name="Merkel B.J."/>
            <person name="Hornburger P."/>
            <person name="Mueller R.-W."/>
            <person name="Bruemmer F."/>
            <person name="Labrenz M."/>
            <person name="Spormann A.M."/>
            <person name="Op den Camp H."/>
            <person name="Overmann J."/>
            <person name="Amann R."/>
            <person name="Jetten M.S.M."/>
            <person name="Mascher T."/>
            <person name="Medema M.H."/>
            <person name="Devos D.P."/>
            <person name="Kaster A.-K."/>
            <person name="Ovreas L."/>
            <person name="Rohde M."/>
            <person name="Galperin M.Y."/>
            <person name="Jogler C."/>
        </authorList>
    </citation>
    <scope>NUCLEOTIDE SEQUENCE [LARGE SCALE GENOMIC DNA]</scope>
    <source>
        <strain evidence="3 5">DSM 8797</strain>
    </source>
</reference>
<dbReference type="GeneID" id="98649615"/>
<gene>
    <name evidence="2" type="ORF">DIT97_19885</name>
    <name evidence="3" type="ORF">GmarT_51750</name>
</gene>
<name>A0A3D3R8K8_9PLAN</name>
<evidence type="ECO:0000256" key="1">
    <source>
        <dbReference type="SAM" id="MobiDB-lite"/>
    </source>
</evidence>
<reference evidence="2 4" key="1">
    <citation type="journal article" date="2018" name="Nat. Biotechnol.">
        <title>A standardized bacterial taxonomy based on genome phylogeny substantially revises the tree of life.</title>
        <authorList>
            <person name="Parks D.H."/>
            <person name="Chuvochina M."/>
            <person name="Waite D.W."/>
            <person name="Rinke C."/>
            <person name="Skarshewski A."/>
            <person name="Chaumeil P.A."/>
            <person name="Hugenholtz P."/>
        </authorList>
    </citation>
    <scope>NUCLEOTIDE SEQUENCE [LARGE SCALE GENOMIC DNA]</scope>
    <source>
        <strain evidence="2">UBA9375</strain>
    </source>
</reference>